<evidence type="ECO:0000313" key="1">
    <source>
        <dbReference type="EMBL" id="SEH32700.1"/>
    </source>
</evidence>
<gene>
    <name evidence="1" type="ORF">SAMN05421593_1912</name>
</gene>
<dbReference type="RefSeq" id="WP_089691748.1">
    <property type="nucleotide sequence ID" value="NZ_FNWQ01000002.1"/>
</dbReference>
<dbReference type="SUPFAM" id="SSF48452">
    <property type="entry name" value="TPR-like"/>
    <property type="match status" value="1"/>
</dbReference>
<sequence length="141" mass="16350">MINELQKAQDLMNDGQYMPAVTILQNINGLSPKAENYRLLFMANCWYKLGEYQWATDISDNLLQKDEHNELASQMKYLSCCELKDFDNALEEIVRFLSFNEADIYKVTLEELLTDIKNGFINEQAIVSKIKELALKNNCLK</sequence>
<dbReference type="Gene3D" id="1.25.40.10">
    <property type="entry name" value="Tetratricopeptide repeat domain"/>
    <property type="match status" value="1"/>
</dbReference>
<evidence type="ECO:0000313" key="2">
    <source>
        <dbReference type="Proteomes" id="UP000198561"/>
    </source>
</evidence>
<dbReference type="Proteomes" id="UP000198561">
    <property type="component" value="Unassembled WGS sequence"/>
</dbReference>
<dbReference type="EMBL" id="FNWQ01000002">
    <property type="protein sequence ID" value="SEH32700.1"/>
    <property type="molecule type" value="Genomic_DNA"/>
</dbReference>
<evidence type="ECO:0008006" key="3">
    <source>
        <dbReference type="Google" id="ProtNLM"/>
    </source>
</evidence>
<name>A0A1H6HF32_CHRCI</name>
<proteinExistence type="predicted"/>
<dbReference type="AlphaFoldDB" id="A0A1H6HF32"/>
<protein>
    <recommendedName>
        <fullName evidence="3">Tetratricopeptide repeat-containing protein</fullName>
    </recommendedName>
</protein>
<organism evidence="1 2">
    <name type="scientific">Chryseobacterium culicis</name>
    <dbReference type="NCBI Taxonomy" id="680127"/>
    <lineage>
        <taxon>Bacteria</taxon>
        <taxon>Pseudomonadati</taxon>
        <taxon>Bacteroidota</taxon>
        <taxon>Flavobacteriia</taxon>
        <taxon>Flavobacteriales</taxon>
        <taxon>Weeksellaceae</taxon>
        <taxon>Chryseobacterium group</taxon>
        <taxon>Chryseobacterium</taxon>
    </lineage>
</organism>
<accession>A0A1H6HF32</accession>
<dbReference type="OrthoDB" id="1272762at2"/>
<reference evidence="1 2" key="1">
    <citation type="submission" date="2016-10" db="EMBL/GenBank/DDBJ databases">
        <authorList>
            <person name="de Groot N.N."/>
        </authorList>
    </citation>
    <scope>NUCLEOTIDE SEQUENCE [LARGE SCALE GENOMIC DNA]</scope>
    <source>
        <strain evidence="1 2">DSM 23031</strain>
    </source>
</reference>
<dbReference type="InterPro" id="IPR011990">
    <property type="entry name" value="TPR-like_helical_dom_sf"/>
</dbReference>